<feature type="domain" description="N-terminal" evidence="1">
    <location>
        <begin position="46"/>
        <end position="112"/>
    </location>
</feature>
<gene>
    <name evidence="2" type="ORF">HDA32_005135</name>
</gene>
<dbReference type="Pfam" id="PF08401">
    <property type="entry name" value="ArdcN"/>
    <property type="match status" value="1"/>
</dbReference>
<evidence type="ECO:0000313" key="3">
    <source>
        <dbReference type="Proteomes" id="UP000589036"/>
    </source>
</evidence>
<keyword evidence="3" id="KW-1185">Reference proteome</keyword>
<dbReference type="InterPro" id="IPR013610">
    <property type="entry name" value="ArdC_N"/>
</dbReference>
<dbReference type="Proteomes" id="UP000589036">
    <property type="component" value="Unassembled WGS sequence"/>
</dbReference>
<dbReference type="RefSeq" id="WP_246334486.1">
    <property type="nucleotide sequence ID" value="NZ_BAAAYY010000019.1"/>
</dbReference>
<name>A0A852U3E1_9ACTN</name>
<accession>A0A852U3E1</accession>
<proteinExistence type="predicted"/>
<dbReference type="AlphaFoldDB" id="A0A852U3E1"/>
<comment type="caution">
    <text evidence="2">The sequence shown here is derived from an EMBL/GenBank/DDBJ whole genome shotgun (WGS) entry which is preliminary data.</text>
</comment>
<organism evidence="2 3">
    <name type="scientific">Spinactinospora alkalitolerans</name>
    <dbReference type="NCBI Taxonomy" id="687207"/>
    <lineage>
        <taxon>Bacteria</taxon>
        <taxon>Bacillati</taxon>
        <taxon>Actinomycetota</taxon>
        <taxon>Actinomycetes</taxon>
        <taxon>Streptosporangiales</taxon>
        <taxon>Nocardiopsidaceae</taxon>
        <taxon>Spinactinospora</taxon>
    </lineage>
</organism>
<reference evidence="2 3" key="1">
    <citation type="submission" date="2020-07" db="EMBL/GenBank/DDBJ databases">
        <title>Sequencing the genomes of 1000 actinobacteria strains.</title>
        <authorList>
            <person name="Klenk H.-P."/>
        </authorList>
    </citation>
    <scope>NUCLEOTIDE SEQUENCE [LARGE SCALE GENOMIC DNA]</scope>
    <source>
        <strain evidence="2 3">CXB654</strain>
    </source>
</reference>
<sequence length="298" mass="32625">MGKQKGKLTPEQRQERLKAAHDRLTHAVDGLLTSEGWRAMIAARVWLRRYSLNNVLMIISQFPDATDVRPLSQWNETGRRVRKGQKGIRIFAPCRYKVRDDDGNEETDTNGDPVFQVRGFKLVSVFDVSQTEGDPLPAASDAAPQELQGIAPARLWDGIARQITARGFTVERGDCGHAYGWTRWDTRTVRMRASVDEAQAAKTLVHELAHIACDHEARRTTTPRALLEVEAESVACIVVGFAGLDSLAYSVPYVAGWAGDAETAHTSAGRVLSVADAIVTALENAADTDPHARIGDAA</sequence>
<evidence type="ECO:0000259" key="1">
    <source>
        <dbReference type="Pfam" id="PF08401"/>
    </source>
</evidence>
<protein>
    <recommendedName>
        <fullName evidence="1">N-terminal domain-containing protein</fullName>
    </recommendedName>
</protein>
<dbReference type="GO" id="GO:0003697">
    <property type="term" value="F:single-stranded DNA binding"/>
    <property type="evidence" value="ECO:0007669"/>
    <property type="project" value="InterPro"/>
</dbReference>
<dbReference type="EMBL" id="JACCCC010000001">
    <property type="protein sequence ID" value="NYE50015.1"/>
    <property type="molecule type" value="Genomic_DNA"/>
</dbReference>
<evidence type="ECO:0000313" key="2">
    <source>
        <dbReference type="EMBL" id="NYE50015.1"/>
    </source>
</evidence>